<comment type="similarity">
    <text evidence="1 4">Belongs to the short-chain dehydrogenases/reductases (SDR) family.</text>
</comment>
<dbReference type="GO" id="GO:0016491">
    <property type="term" value="F:oxidoreductase activity"/>
    <property type="evidence" value="ECO:0007669"/>
    <property type="project" value="UniProtKB-KW"/>
</dbReference>
<dbReference type="Gene3D" id="3.40.50.720">
    <property type="entry name" value="NAD(P)-binding Rossmann-like Domain"/>
    <property type="match status" value="1"/>
</dbReference>
<proteinExistence type="inferred from homology"/>
<keyword evidence="2" id="KW-0521">NADP</keyword>
<dbReference type="PRINTS" id="PR00081">
    <property type="entry name" value="GDHRDH"/>
</dbReference>
<dbReference type="InterPro" id="IPR036291">
    <property type="entry name" value="NAD(P)-bd_dom_sf"/>
</dbReference>
<dbReference type="PRINTS" id="PR00080">
    <property type="entry name" value="SDRFAMILY"/>
</dbReference>
<reference evidence="5" key="2">
    <citation type="submission" date="2012-02" db="EMBL/GenBank/DDBJ databases">
        <authorList>
            <person name="Genoscope - CEA"/>
        </authorList>
    </citation>
    <scope>NUCLEOTIDE SEQUENCE</scope>
</reference>
<dbReference type="Pfam" id="PF00106">
    <property type="entry name" value="adh_short"/>
    <property type="match status" value="1"/>
</dbReference>
<gene>
    <name evidence="5" type="ORF">S3_BF_A10_0004</name>
</gene>
<sequence>MKKQVIITGANGGIGSALCKAYFKNDFEVIALDKQPAIEHSYGHQYISIDSNAYASSEEYRDNANIKLKSLNPSILINNAATQLLGNFESFEDKSWITSMNVNFHSCYFFIQAFYASLSANVGQVINIGSIHAAQTKPRFFAYATSKSALVGLTKSLAVEFKGKITVNAVSPAAIGTDMLKAGFDNNEAALDKLAEIHPSQQIGEPDLLASFIMSLTTANNRFLNGSNISYDGGISNALLDLDY</sequence>
<dbReference type="InterPro" id="IPR002347">
    <property type="entry name" value="SDR_fam"/>
</dbReference>
<keyword evidence="3" id="KW-0560">Oxidoreductase</keyword>
<dbReference type="PANTHER" id="PTHR43618:SF8">
    <property type="entry name" value="7ALPHA-HYDROXYSTEROID DEHYDROGENASE"/>
    <property type="match status" value="1"/>
</dbReference>
<organism evidence="5">
    <name type="scientific">uncultured Flavobacteriia bacterium</name>
    <dbReference type="NCBI Taxonomy" id="212695"/>
    <lineage>
        <taxon>Bacteria</taxon>
        <taxon>Pseudomonadati</taxon>
        <taxon>Bacteroidota</taxon>
        <taxon>Flavobacteriia</taxon>
        <taxon>environmental samples</taxon>
    </lineage>
</organism>
<dbReference type="CDD" id="cd05233">
    <property type="entry name" value="SDR_c"/>
    <property type="match status" value="1"/>
</dbReference>
<dbReference type="AlphaFoldDB" id="H6RIJ6"/>
<dbReference type="EMBL" id="FO117621">
    <property type="protein sequence ID" value="CCG00937.1"/>
    <property type="molecule type" value="Genomic_DNA"/>
</dbReference>
<dbReference type="PROSITE" id="PS00061">
    <property type="entry name" value="ADH_SHORT"/>
    <property type="match status" value="1"/>
</dbReference>
<evidence type="ECO:0000313" key="5">
    <source>
        <dbReference type="EMBL" id="CCG00937.1"/>
    </source>
</evidence>
<evidence type="ECO:0000256" key="3">
    <source>
        <dbReference type="ARBA" id="ARBA00023002"/>
    </source>
</evidence>
<dbReference type="InterPro" id="IPR052178">
    <property type="entry name" value="Sec_Metab_Biosynth_SDR"/>
</dbReference>
<dbReference type="PANTHER" id="PTHR43618">
    <property type="entry name" value="7-ALPHA-HYDROXYSTEROID DEHYDROGENASE"/>
    <property type="match status" value="1"/>
</dbReference>
<evidence type="ECO:0000256" key="2">
    <source>
        <dbReference type="ARBA" id="ARBA00022857"/>
    </source>
</evidence>
<name>H6RIJ6_9BACT</name>
<accession>H6RIJ6</accession>
<dbReference type="SUPFAM" id="SSF51735">
    <property type="entry name" value="NAD(P)-binding Rossmann-fold domains"/>
    <property type="match status" value="1"/>
</dbReference>
<evidence type="ECO:0000256" key="1">
    <source>
        <dbReference type="ARBA" id="ARBA00006484"/>
    </source>
</evidence>
<protein>
    <submittedName>
        <fullName evidence="5">Short-chain dehydrogenase/reductase SDR</fullName>
    </submittedName>
</protein>
<evidence type="ECO:0000256" key="4">
    <source>
        <dbReference type="RuleBase" id="RU000363"/>
    </source>
</evidence>
<reference evidence="5" key="1">
    <citation type="journal article" date="2012" name="Environ. Microbiol.">
        <title>Genomic content of uncultured Bacteroidetes from contrasting oceanic provinces in the North Atlantic Ocean.</title>
        <authorList>
            <person name="Gomez-Pereira P.R."/>
            <person name="Schuler M."/>
            <person name="Fuchs B.M."/>
            <person name="Bennke C."/>
            <person name="Teeling H."/>
            <person name="Waldmann J."/>
            <person name="Richter M."/>
            <person name="Barbe V."/>
            <person name="Bataille E."/>
            <person name="Glockner F.O."/>
            <person name="Amann R."/>
        </authorList>
    </citation>
    <scope>NUCLEOTIDE SEQUENCE</scope>
</reference>
<dbReference type="InterPro" id="IPR020904">
    <property type="entry name" value="Sc_DH/Rdtase_CS"/>
</dbReference>